<comment type="subcellular location">
    <subcellularLocation>
        <location evidence="2">Cytoplasm</location>
    </subcellularLocation>
</comment>
<evidence type="ECO:0000313" key="3">
    <source>
        <dbReference type="EMBL" id="GAA2171596.1"/>
    </source>
</evidence>
<dbReference type="Proteomes" id="UP001501599">
    <property type="component" value="Unassembled WGS sequence"/>
</dbReference>
<name>A0ABN3AKF4_9MICO</name>
<dbReference type="Pfam" id="PF00121">
    <property type="entry name" value="TIM"/>
    <property type="match status" value="1"/>
</dbReference>
<evidence type="ECO:0000313" key="4">
    <source>
        <dbReference type="Proteomes" id="UP001501599"/>
    </source>
</evidence>
<keyword evidence="1 2" id="KW-0413">Isomerase</keyword>
<dbReference type="InterPro" id="IPR035990">
    <property type="entry name" value="TIM_sf"/>
</dbReference>
<comment type="similarity">
    <text evidence="2">Belongs to the triosephosphate isomerase family.</text>
</comment>
<dbReference type="EC" id="5.3.1.1" evidence="2"/>
<keyword evidence="4" id="KW-1185">Reference proteome</keyword>
<dbReference type="PANTHER" id="PTHR21139">
    <property type="entry name" value="TRIOSEPHOSPHATE ISOMERASE"/>
    <property type="match status" value="1"/>
</dbReference>
<comment type="catalytic activity">
    <reaction evidence="2">
        <text>D-glyceraldehyde 3-phosphate = dihydroxyacetone phosphate</text>
        <dbReference type="Rhea" id="RHEA:18585"/>
        <dbReference type="ChEBI" id="CHEBI:57642"/>
        <dbReference type="ChEBI" id="CHEBI:59776"/>
        <dbReference type="EC" id="5.3.1.1"/>
    </reaction>
</comment>
<evidence type="ECO:0000256" key="2">
    <source>
        <dbReference type="RuleBase" id="RU363013"/>
    </source>
</evidence>
<reference evidence="3 4" key="1">
    <citation type="journal article" date="2019" name="Int. J. Syst. Evol. Microbiol.">
        <title>The Global Catalogue of Microorganisms (GCM) 10K type strain sequencing project: providing services to taxonomists for standard genome sequencing and annotation.</title>
        <authorList>
            <consortium name="The Broad Institute Genomics Platform"/>
            <consortium name="The Broad Institute Genome Sequencing Center for Infectious Disease"/>
            <person name="Wu L."/>
            <person name="Ma J."/>
        </authorList>
    </citation>
    <scope>NUCLEOTIDE SEQUENCE [LARGE SCALE GENOMIC DNA]</scope>
    <source>
        <strain evidence="3 4">JCM 16026</strain>
    </source>
</reference>
<gene>
    <name evidence="3" type="ORF">GCM10009846_05960</name>
</gene>
<organism evidence="3 4">
    <name type="scientific">Agrococcus versicolor</name>
    <dbReference type="NCBI Taxonomy" id="501482"/>
    <lineage>
        <taxon>Bacteria</taxon>
        <taxon>Bacillati</taxon>
        <taxon>Actinomycetota</taxon>
        <taxon>Actinomycetes</taxon>
        <taxon>Micrococcales</taxon>
        <taxon>Microbacteriaceae</taxon>
        <taxon>Agrococcus</taxon>
    </lineage>
</organism>
<dbReference type="SUPFAM" id="SSF51351">
    <property type="entry name" value="Triosephosphate isomerase (TIM)"/>
    <property type="match status" value="1"/>
</dbReference>
<dbReference type="Gene3D" id="3.20.20.70">
    <property type="entry name" value="Aldolase class I"/>
    <property type="match status" value="1"/>
</dbReference>
<accession>A0ABN3AKF4</accession>
<dbReference type="EMBL" id="BAAAQT010000005">
    <property type="protein sequence ID" value="GAA2171596.1"/>
    <property type="molecule type" value="Genomic_DNA"/>
</dbReference>
<proteinExistence type="inferred from homology"/>
<dbReference type="PROSITE" id="PS51440">
    <property type="entry name" value="TIM_2"/>
    <property type="match status" value="1"/>
</dbReference>
<comment type="caution">
    <text evidence="3">The sequence shown here is derived from an EMBL/GenBank/DDBJ whole genome shotgun (WGS) entry which is preliminary data.</text>
</comment>
<comment type="subunit">
    <text evidence="2">Homodimer.</text>
</comment>
<keyword evidence="2" id="KW-0312">Gluconeogenesis</keyword>
<dbReference type="InterPro" id="IPR000652">
    <property type="entry name" value="Triosephosphate_isomerase"/>
</dbReference>
<keyword evidence="2" id="KW-0963">Cytoplasm</keyword>
<protein>
    <recommendedName>
        <fullName evidence="2">Triosephosphate isomerase</fullName>
        <ecNumber evidence="2">5.3.1.1</ecNumber>
    </recommendedName>
</protein>
<evidence type="ECO:0000256" key="1">
    <source>
        <dbReference type="ARBA" id="ARBA00023235"/>
    </source>
</evidence>
<comment type="pathway">
    <text evidence="2">Carbohydrate degradation; glycolysis; D-glyceraldehyde 3-phosphate from glycerone phosphate: step 1/1.</text>
</comment>
<sequence length="256" mass="26359">MRLPETMTGCSPKGYLTADAAREWIAVVRDGLAETGGEGAFACLPYPLVAQGVDALAPLGALVGTQDVSAHPIGPYTGEVSAELLAGLGSRLAMVGHPERVRHLGEGPDDFRAKSAAAAAHGIVPILIVGEPERGRDPEEVIRPQLDVAFADVPHDAPVVVAYEPTWAIGAPEPAPPAHVVAVVERIRAMLAERTGESRVLYGGSAGPGTFAAIAAHGREAGRLAGIPDGVFLGRAGVDPRGFLAAVAEVREATAR</sequence>
<comment type="pathway">
    <text evidence="2">Carbohydrate biosynthesis; gluconeogenesis.</text>
</comment>
<dbReference type="InterPro" id="IPR013785">
    <property type="entry name" value="Aldolase_TIM"/>
</dbReference>
<keyword evidence="2" id="KW-0324">Glycolysis</keyword>
<dbReference type="CDD" id="cd00311">
    <property type="entry name" value="TIM"/>
    <property type="match status" value="1"/>
</dbReference>
<dbReference type="PANTHER" id="PTHR21139:SF2">
    <property type="entry name" value="TRIOSEPHOSPHATE ISOMERASE"/>
    <property type="match status" value="1"/>
</dbReference>
<dbReference type="GO" id="GO:0016853">
    <property type="term" value="F:isomerase activity"/>
    <property type="evidence" value="ECO:0007669"/>
    <property type="project" value="UniProtKB-KW"/>
</dbReference>